<dbReference type="FunFam" id="1.10.510.10:FF:000006">
    <property type="entry name" value="Serine/threonine-protein kinase WNK1 isoform 2"/>
    <property type="match status" value="1"/>
</dbReference>
<feature type="compositionally biased region" description="Low complexity" evidence="11">
    <location>
        <begin position="1211"/>
        <end position="1240"/>
    </location>
</feature>
<evidence type="ECO:0000256" key="8">
    <source>
        <dbReference type="ARBA" id="ARBA00047899"/>
    </source>
</evidence>
<keyword evidence="3" id="KW-0723">Serine/threonine-protein kinase</keyword>
<dbReference type="Gene3D" id="3.10.20.90">
    <property type="entry name" value="Phosphatidylinositol 3-kinase Catalytic Subunit, Chain A, domain 1"/>
    <property type="match status" value="1"/>
</dbReference>
<protein>
    <recommendedName>
        <fullName evidence="2">non-specific serine/threonine protein kinase</fullName>
        <ecNumber evidence="2">2.7.11.1</ecNumber>
    </recommendedName>
</protein>
<dbReference type="Gene3D" id="3.30.200.20">
    <property type="entry name" value="Phosphorylase Kinase, domain 1"/>
    <property type="match status" value="1"/>
</dbReference>
<feature type="region of interest" description="Disordered" evidence="11">
    <location>
        <begin position="1774"/>
        <end position="1805"/>
    </location>
</feature>
<feature type="compositionally biased region" description="Low complexity" evidence="11">
    <location>
        <begin position="77"/>
        <end position="92"/>
    </location>
</feature>
<feature type="compositionally biased region" description="Low complexity" evidence="11">
    <location>
        <begin position="2167"/>
        <end position="2192"/>
    </location>
</feature>
<feature type="coiled-coil region" evidence="10">
    <location>
        <begin position="2531"/>
        <end position="2578"/>
    </location>
</feature>
<dbReference type="FunFam" id="3.30.200.20:FF:000010">
    <property type="entry name" value="Serine/threonine-protein kinase WNK1 isoform 2"/>
    <property type="match status" value="1"/>
</dbReference>
<feature type="region of interest" description="Disordered" evidence="11">
    <location>
        <begin position="1017"/>
        <end position="1077"/>
    </location>
</feature>
<evidence type="ECO:0000313" key="13">
    <source>
        <dbReference type="EMBL" id="KAF7283684.1"/>
    </source>
</evidence>
<reference evidence="13" key="1">
    <citation type="submission" date="2020-08" db="EMBL/GenBank/DDBJ databases">
        <title>Genome sequencing and assembly of the red palm weevil Rhynchophorus ferrugineus.</title>
        <authorList>
            <person name="Dias G.B."/>
            <person name="Bergman C.M."/>
            <person name="Manee M."/>
        </authorList>
    </citation>
    <scope>NUCLEOTIDE SEQUENCE</scope>
    <source>
        <strain evidence="13">AA-2017</strain>
        <tissue evidence="13">Whole larva</tissue>
    </source>
</reference>
<feature type="compositionally biased region" description="Basic residues" evidence="11">
    <location>
        <begin position="1599"/>
        <end position="1618"/>
    </location>
</feature>
<evidence type="ECO:0000256" key="9">
    <source>
        <dbReference type="ARBA" id="ARBA00048679"/>
    </source>
</evidence>
<comment type="catalytic activity">
    <reaction evidence="9">
        <text>L-seryl-[protein] + ATP = O-phospho-L-seryl-[protein] + ADP + H(+)</text>
        <dbReference type="Rhea" id="RHEA:17989"/>
        <dbReference type="Rhea" id="RHEA-COMP:9863"/>
        <dbReference type="Rhea" id="RHEA-COMP:11604"/>
        <dbReference type="ChEBI" id="CHEBI:15378"/>
        <dbReference type="ChEBI" id="CHEBI:29999"/>
        <dbReference type="ChEBI" id="CHEBI:30616"/>
        <dbReference type="ChEBI" id="CHEBI:83421"/>
        <dbReference type="ChEBI" id="CHEBI:456216"/>
        <dbReference type="EC" id="2.7.11.1"/>
    </reaction>
</comment>
<feature type="compositionally biased region" description="Polar residues" evidence="11">
    <location>
        <begin position="104"/>
        <end position="122"/>
    </location>
</feature>
<dbReference type="CDD" id="cd13983">
    <property type="entry name" value="STKc_WNK"/>
    <property type="match status" value="1"/>
</dbReference>
<dbReference type="Gene3D" id="1.10.510.10">
    <property type="entry name" value="Transferase(Phosphotransferase) domain 1"/>
    <property type="match status" value="1"/>
</dbReference>
<feature type="compositionally biased region" description="Basic residues" evidence="11">
    <location>
        <begin position="181"/>
        <end position="200"/>
    </location>
</feature>
<dbReference type="InterPro" id="IPR008271">
    <property type="entry name" value="Ser/Thr_kinase_AS"/>
</dbReference>
<feature type="domain" description="Protein kinase" evidence="12">
    <location>
        <begin position="552"/>
        <end position="810"/>
    </location>
</feature>
<organism evidence="13 14">
    <name type="scientific">Rhynchophorus ferrugineus</name>
    <name type="common">Red palm weevil</name>
    <name type="synonym">Curculio ferrugineus</name>
    <dbReference type="NCBI Taxonomy" id="354439"/>
    <lineage>
        <taxon>Eukaryota</taxon>
        <taxon>Metazoa</taxon>
        <taxon>Ecdysozoa</taxon>
        <taxon>Arthropoda</taxon>
        <taxon>Hexapoda</taxon>
        <taxon>Insecta</taxon>
        <taxon>Pterygota</taxon>
        <taxon>Neoptera</taxon>
        <taxon>Endopterygota</taxon>
        <taxon>Coleoptera</taxon>
        <taxon>Polyphaga</taxon>
        <taxon>Cucujiformia</taxon>
        <taxon>Curculionidae</taxon>
        <taxon>Dryophthorinae</taxon>
        <taxon>Rhynchophorus</taxon>
    </lineage>
</organism>
<feature type="coiled-coil region" evidence="10">
    <location>
        <begin position="883"/>
        <end position="942"/>
    </location>
</feature>
<feature type="compositionally biased region" description="Low complexity" evidence="11">
    <location>
        <begin position="33"/>
        <end position="46"/>
    </location>
</feature>
<feature type="compositionally biased region" description="Polar residues" evidence="11">
    <location>
        <begin position="2096"/>
        <end position="2122"/>
    </location>
</feature>
<feature type="region of interest" description="Disordered" evidence="11">
    <location>
        <begin position="174"/>
        <end position="219"/>
    </location>
</feature>
<keyword evidence="7" id="KW-0067">ATP-binding</keyword>
<feature type="compositionally biased region" description="Low complexity" evidence="11">
    <location>
        <begin position="2206"/>
        <end position="2235"/>
    </location>
</feature>
<evidence type="ECO:0000256" key="11">
    <source>
        <dbReference type="SAM" id="MobiDB-lite"/>
    </source>
</evidence>
<feature type="compositionally biased region" description="Polar residues" evidence="11">
    <location>
        <begin position="11"/>
        <end position="32"/>
    </location>
</feature>
<dbReference type="GO" id="GO:0005524">
    <property type="term" value="F:ATP binding"/>
    <property type="evidence" value="ECO:0007669"/>
    <property type="project" value="UniProtKB-KW"/>
</dbReference>
<feature type="compositionally biased region" description="Polar residues" evidence="11">
    <location>
        <begin position="1053"/>
        <end position="1077"/>
    </location>
</feature>
<feature type="region of interest" description="Disordered" evidence="11">
    <location>
        <begin position="1211"/>
        <end position="1252"/>
    </location>
</feature>
<dbReference type="SMART" id="SM00220">
    <property type="entry name" value="S_TKc"/>
    <property type="match status" value="1"/>
</dbReference>
<dbReference type="GO" id="GO:0004674">
    <property type="term" value="F:protein serine/threonine kinase activity"/>
    <property type="evidence" value="ECO:0007669"/>
    <property type="project" value="UniProtKB-KW"/>
</dbReference>
<dbReference type="EMBL" id="JAACXV010000091">
    <property type="protein sequence ID" value="KAF7283684.1"/>
    <property type="molecule type" value="Genomic_DNA"/>
</dbReference>
<keyword evidence="6" id="KW-0418">Kinase</keyword>
<accession>A0A834IP77</accession>
<keyword evidence="14" id="KW-1185">Reference proteome</keyword>
<proteinExistence type="predicted"/>
<evidence type="ECO:0000256" key="2">
    <source>
        <dbReference type="ARBA" id="ARBA00012513"/>
    </source>
</evidence>
<feature type="region of interest" description="Disordered" evidence="11">
    <location>
        <begin position="1"/>
        <end position="126"/>
    </location>
</feature>
<keyword evidence="10" id="KW-0175">Coiled coil</keyword>
<dbReference type="InterPro" id="IPR000719">
    <property type="entry name" value="Prot_kinase_dom"/>
</dbReference>
<feature type="region of interest" description="Disordered" evidence="11">
    <location>
        <begin position="1714"/>
        <end position="1739"/>
    </location>
</feature>
<evidence type="ECO:0000259" key="12">
    <source>
        <dbReference type="PROSITE" id="PS50011"/>
    </source>
</evidence>
<keyword evidence="5" id="KW-0547">Nucleotide-binding</keyword>
<evidence type="ECO:0000256" key="5">
    <source>
        <dbReference type="ARBA" id="ARBA00022741"/>
    </source>
</evidence>
<feature type="compositionally biased region" description="Low complexity" evidence="11">
    <location>
        <begin position="1017"/>
        <end position="1041"/>
    </location>
</feature>
<feature type="region of interest" description="Disordered" evidence="11">
    <location>
        <begin position="2750"/>
        <end position="2769"/>
    </location>
</feature>
<feature type="region of interest" description="Disordered" evidence="11">
    <location>
        <begin position="1102"/>
        <end position="1132"/>
    </location>
</feature>
<dbReference type="SUPFAM" id="SSF56112">
    <property type="entry name" value="Protein kinase-like (PK-like)"/>
    <property type="match status" value="1"/>
</dbReference>
<dbReference type="OrthoDB" id="4062651at2759"/>
<dbReference type="Pfam" id="PF12202">
    <property type="entry name" value="OSR1_C"/>
    <property type="match status" value="1"/>
</dbReference>
<dbReference type="Proteomes" id="UP000625711">
    <property type="component" value="Unassembled WGS sequence"/>
</dbReference>
<feature type="region of interest" description="Disordered" evidence="11">
    <location>
        <begin position="1586"/>
        <end position="1633"/>
    </location>
</feature>
<comment type="caution">
    <text evidence="13">The sequence shown here is derived from an EMBL/GenBank/DDBJ whole genome shotgun (WGS) entry which is preliminary data.</text>
</comment>
<comment type="cofactor">
    <cofactor evidence="1">
        <name>Mg(2+)</name>
        <dbReference type="ChEBI" id="CHEBI:18420"/>
    </cofactor>
</comment>
<dbReference type="InterPro" id="IPR011009">
    <property type="entry name" value="Kinase-like_dom_sf"/>
</dbReference>
<evidence type="ECO:0000313" key="14">
    <source>
        <dbReference type="Proteomes" id="UP000625711"/>
    </source>
</evidence>
<feature type="region of interest" description="Disordered" evidence="11">
    <location>
        <begin position="942"/>
        <end position="972"/>
    </location>
</feature>
<dbReference type="EC" id="2.7.11.1" evidence="2"/>
<dbReference type="PANTHER" id="PTHR13902">
    <property type="entry name" value="SERINE/THREONINE-PROTEIN KINASE WNK WITH NO LYSINE -RELATED"/>
    <property type="match status" value="1"/>
</dbReference>
<dbReference type="InterPro" id="IPR056865">
    <property type="entry name" value="CCTL2_WNK"/>
</dbReference>
<feature type="compositionally biased region" description="Low complexity" evidence="11">
    <location>
        <begin position="2138"/>
        <end position="2149"/>
    </location>
</feature>
<evidence type="ECO:0000256" key="6">
    <source>
        <dbReference type="ARBA" id="ARBA00022777"/>
    </source>
</evidence>
<feature type="region of interest" description="Disordered" evidence="11">
    <location>
        <begin position="2032"/>
        <end position="2150"/>
    </location>
</feature>
<comment type="catalytic activity">
    <reaction evidence="8">
        <text>L-threonyl-[protein] + ATP = O-phospho-L-threonyl-[protein] + ADP + H(+)</text>
        <dbReference type="Rhea" id="RHEA:46608"/>
        <dbReference type="Rhea" id="RHEA-COMP:11060"/>
        <dbReference type="Rhea" id="RHEA-COMP:11605"/>
        <dbReference type="ChEBI" id="CHEBI:15378"/>
        <dbReference type="ChEBI" id="CHEBI:30013"/>
        <dbReference type="ChEBI" id="CHEBI:30616"/>
        <dbReference type="ChEBI" id="CHEBI:61977"/>
        <dbReference type="ChEBI" id="CHEBI:456216"/>
        <dbReference type="EC" id="2.7.11.1"/>
    </reaction>
</comment>
<feature type="coiled-coil region" evidence="10">
    <location>
        <begin position="3127"/>
        <end position="3154"/>
    </location>
</feature>
<dbReference type="Pfam" id="PF24889">
    <property type="entry name" value="CCTL2_WNK"/>
    <property type="match status" value="1"/>
</dbReference>
<feature type="region of interest" description="Disordered" evidence="11">
    <location>
        <begin position="1663"/>
        <end position="1695"/>
    </location>
</feature>
<feature type="compositionally biased region" description="Polar residues" evidence="11">
    <location>
        <begin position="2193"/>
        <end position="2205"/>
    </location>
</feature>
<feature type="region of interest" description="Disordered" evidence="11">
    <location>
        <begin position="1367"/>
        <end position="1389"/>
    </location>
</feature>
<name>A0A834IP77_RHYFE</name>
<feature type="region of interest" description="Disordered" evidence="11">
    <location>
        <begin position="1482"/>
        <end position="1510"/>
    </location>
</feature>
<dbReference type="PROSITE" id="PS50011">
    <property type="entry name" value="PROTEIN_KINASE_DOM"/>
    <property type="match status" value="1"/>
</dbReference>
<feature type="region of interest" description="Disordered" evidence="11">
    <location>
        <begin position="2164"/>
        <end position="2240"/>
    </location>
</feature>
<evidence type="ECO:0000256" key="10">
    <source>
        <dbReference type="SAM" id="Coils"/>
    </source>
</evidence>
<evidence type="ECO:0000256" key="1">
    <source>
        <dbReference type="ARBA" id="ARBA00001946"/>
    </source>
</evidence>
<dbReference type="InterPro" id="IPR024678">
    <property type="entry name" value="Kinase_OSR1/WNK_CCT"/>
</dbReference>
<evidence type="ECO:0000256" key="7">
    <source>
        <dbReference type="ARBA" id="ARBA00022840"/>
    </source>
</evidence>
<gene>
    <name evidence="13" type="ORF">GWI33_023180</name>
</gene>
<keyword evidence="4" id="KW-0808">Transferase</keyword>
<dbReference type="PROSITE" id="PS00108">
    <property type="entry name" value="PROTEIN_KINASE_ST"/>
    <property type="match status" value="1"/>
</dbReference>
<sequence>MAAENTKKGITGQTCPKLTPGQTTSATIPRTKSASVDAGAVGPAGPRAGGRGPSAWTRSLAGSGGKKGDSSRHKRAASVAAVELGEEAALVASPPPDKHDQKGRTGQNKQQRHGSQISTSTPFGKIDNIEFIDQTTSPQDVSSTLSKGYHTLDSDGDIFDLQSGDADQDDIFKTPAGKILQKSKIKSKTSSSKKKPKKTKTPGVETETSGNRKSPSRQQITIRTVKKDTDTTKIVTTTTSLNRYTFMKCLDDEISPENNLKNRTLSCSNIPYDVIDNLAPFRKRFCNVQLFGDSTVCSQDLPPKETDSDVRAIVESVLNHILDMAVDVIESHQLLSKAKIEKRTSERGEADGQCDQKAEDFEYKSRIRCNTGDILSHLFPTRPTKAPSSDTLIDAKNFVEDYEEYHDSCSEMPDSEVAVSQIINDLSENLDKAITESQRQKKRKEKSVKHGGVTSLIPIETDSNAEEDTDVQQDNMRLLEIGAMYNIPKNLFQNTEMTEITEQTIDRHDQNADSNLEVEQPMVVNLKEREGKVDDDDDVYRPIAVSPDGRFFKYEEEIGRGSFKTVYRGLDTQTGVAVAWCELQEKKLNKAERQRFREEAEMLKKLQHPNIVRFYNYWESSAAKKKNIVLVTELMLSGTLKTYLRRFKKINPKVLKSWCRQILKGLAFLHSRSPPIIHRDLKCDNIFITGTTGSVKIGDLGLATLKNRSFAKSVIGTPEFMAPEMYEEHYDEGVDVYAFGMCMLEMATSEYPYSECTGPAQIYKKVISGVKPASFEKVQNPEIKDVIESCIRPRKEDRPKVKDLLQHAFFEEDVGLKMEVVSQEGKKIVFRLRVIDPKKRTHKHKENEAIQFEFDMETDKYDAIAEEMAKSGIIFEEDAKTVAQLLKAQIVQINKEREKQEKQNKEQEALAQQLQYQQFLQQQQVEQQKQLNQQQMSQQQQQQQLPQQQQQPSQQQPQYQQPPQYQQQQNVIQQEQATYQQQTLVQQQPADIQHQYSQQPTLMPQQDNQQAQNIMYQQPAQAQPPTQQPQQAPQVAPLQTQAPPPQPTDPSQSVAQVQSPPTMLHRQSSVDPNMQSQPIVHKTSAPTQFVQQNYIQEGVPQHAEFLPGGGQGQDGGLKPVPQPDFNSTTDQTRIPADGQIEVGQPQQNYQQTNYVQQPSYPQQQSQTYQQQYQQYPTQPELAQQQYVQQQYQQQQFSQQQQYTQQQPAASYQQQQSYQQPTYQPQPTQQQMLPPQAQQPAPQQPQPVYNTPSLPQAAFTQQAQAPQNYTQQQYVTPPIEQQQAPPQFIPQQNVEQVYQQQAQHQYIPPPQQQQQQQVPMQQITMQQQAEVNQEILQQQQYQQMGHRLSTTDIPPMNLEQLQQKLAAQNKDQHRASTASLPPMPTFDQSAGQDHRRLSTVSQPACPQEYTKLQQQIITEGQVQDFSHQSAVQQQVSSQRPEPMVETCVPAEAPAVVAEQLPPVLQTQTSLIQSQIQNNEDLDLSVSEQDHSSSTGLDPEPPKRRSTKRSSTRHRLIVDAVLSDGTVECRLLSKQRTISFKFNRLDTAPSDIIEGLTKQDLLKADQLEKLRTHLQQVMDELKLRPDKIPECAKATSSSRDKVRHGSLTRHSHKKTHRRHRSRDESSTQILDNKQNYLEGNQEDFQSIKTTFADTIYQNLRCRESLNSSGTVSRKTSTASEYTPEHTYNSSITNSRSTQNIDQTNVSYANESCLVSTEVQSGGTGQTQQQAVPDENTDQADSLKTELTNSLKQKETPQLIPGQKVNLKVFVMSMGNDDKKAESPQADAQSSEQKLANGVASPPAQHTTVPLKAVERIVEVKLEGENKVPTTEALVKSPQRKISRFLVSPVLSGQLDLPKEKEQLGDTTKDVKTEPQVNIPPPIMEKHTESASKINLPPTILEQPTANQQLPPVQPVGIPVQTPSQIPVMSQPTIQPAMQPAVQTPSSTGTGHVRKTSAPLEGTRLDVEKTMEQKISVCSLKEEIISSKGEPVCGPELINTIEQLKISLEHLKNSSHPKKDESEAKKVASNVEVPINKPPVVSQPQPTYVPAVQTPAPQQQPPQFIPSTTMPTPQPQMPQLATGQPQGPSTLIPAPVAAQVSQTQLPHQQVMSQPQPIPVSQTSIIQQGQVAPPLQQPQLPPISSHQQIPPGQSIAAPQQHYVAQPTHNIQQQQQYSQSAPTQAPSQPLSQPAPAQYTSLPQQHLQQTASQPIPQQHIQPAPSQQIPISSTPQQQIVPPTTHMAPASGQPGYISIPAVNTQYLSSGQQPLPSSMPLPQNVMGHSTSAPIQQTPANVSQMTYQTAPINQQPQQTMTSPQQQIMMQPPGNTQQNEMVYQQQMFNQQAAQQLTGSVSVQNLASVAQNGVQIAQQQPAMTQSRTFQPSMSMEESMQGHTVKKIIPDNLKHIMDSGSTRNSQASTPQQEVVYDLNFHKNLQQRLSTIIPPIGQYVQNSTAPSSPHTLVSSLEFPQEGITMQQPVINKLRVESGSGPGSGTASAEVLSPVQELDQQNAVYSAPGANVLTTSIPQDAKIKDFNDLNDHLKRINEKLQVATEKPPQLQIIEKATELIDDTKKELKLELDKMHEAGTTVSQSLQEATMEALPAKERRVSRFKVSVVSETDRNTQTPTAVMVDTKVNAESSYKEQLDPMPSDLANVPVNMGMVSGGQVVLDSVISGQPVNVVAAHQVLHTPAVVGQIQGGTVVGAPHGPDFTTVINTTFDSLKTTLVKSLPNTGEELAPEEEVSQVRPYLTHPIASTTPHHIGTVASPETSPTKLLDASTSRLFRKSLSYVDLKREIETIMPISAGDDQNIRRVCFSGRRQSKTFRQFPQIVIVPPDGDNLTNSMPNIRRSLDESKAENRPLKLVLNNVSEKNASCPDLTDQKIFKTPDIETLTNPPFRFPIRSSNYGPGAPRRINIFERDYQRDFVMKRKPNLKRKRRDETPTEVIKRNWKVKHSKSMHNLLKESPKGDVKEKNYFTVHGGDQFSRKLCRNQYFGSSDGLGTHRSHSESEKGDYARCESCQQGYPEPELDGTECSCHPFYVHQAKMFAERLRLNLLYHVPTHTHSHRARRTFNYESYKPCHSCDHSHWSPLEAWLKTLGEFRRCCCTRDDAKKTVPIEEYLESYFDSETEETFEEMLNRQKAELNALMEAHRRQQLEYMGKYKRQKDRGDR</sequence>
<feature type="compositionally biased region" description="Polar residues" evidence="11">
    <location>
        <begin position="1624"/>
        <end position="1633"/>
    </location>
</feature>
<evidence type="ECO:0000256" key="3">
    <source>
        <dbReference type="ARBA" id="ARBA00022527"/>
    </source>
</evidence>
<dbReference type="Pfam" id="PF00069">
    <property type="entry name" value="Pkinase"/>
    <property type="match status" value="1"/>
</dbReference>
<evidence type="ECO:0000256" key="4">
    <source>
        <dbReference type="ARBA" id="ARBA00022679"/>
    </source>
</evidence>
<feature type="compositionally biased region" description="Polar residues" evidence="11">
    <location>
        <begin position="206"/>
        <end position="219"/>
    </location>
</feature>
<dbReference type="InterPro" id="IPR050588">
    <property type="entry name" value="WNK_Ser-Thr_kinase"/>
</dbReference>